<feature type="transmembrane region" description="Helical" evidence="10">
    <location>
        <begin position="158"/>
        <end position="177"/>
    </location>
</feature>
<dbReference type="Pfam" id="PF00005">
    <property type="entry name" value="ABC_tran"/>
    <property type="match status" value="1"/>
</dbReference>
<dbReference type="InterPro" id="IPR036640">
    <property type="entry name" value="ABC1_TM_sf"/>
</dbReference>
<dbReference type="Pfam" id="PF03412">
    <property type="entry name" value="Peptidase_C39"/>
    <property type="match status" value="1"/>
</dbReference>
<dbReference type="SMART" id="SM00382">
    <property type="entry name" value="AAA"/>
    <property type="match status" value="1"/>
</dbReference>
<dbReference type="SUPFAM" id="SSF52540">
    <property type="entry name" value="P-loop containing nucleoside triphosphate hydrolases"/>
    <property type="match status" value="1"/>
</dbReference>
<keyword evidence="3" id="KW-0547">Nucleotide-binding</keyword>
<dbReference type="GO" id="GO:0034040">
    <property type="term" value="F:ATPase-coupled lipid transmembrane transporter activity"/>
    <property type="evidence" value="ECO:0007669"/>
    <property type="project" value="TreeGrafter"/>
</dbReference>
<evidence type="ECO:0000256" key="5">
    <source>
        <dbReference type="ARBA" id="ARBA00022840"/>
    </source>
</evidence>
<dbReference type="Gene3D" id="3.90.70.10">
    <property type="entry name" value="Cysteine proteinases"/>
    <property type="match status" value="1"/>
</dbReference>
<dbReference type="GO" id="GO:0005524">
    <property type="term" value="F:ATP binding"/>
    <property type="evidence" value="ECO:0007669"/>
    <property type="project" value="UniProtKB-KW"/>
</dbReference>
<accession>A0A9D0Z0L3</accession>
<dbReference type="PROSITE" id="PS50929">
    <property type="entry name" value="ABC_TM1F"/>
    <property type="match status" value="1"/>
</dbReference>
<dbReference type="InterPro" id="IPR011527">
    <property type="entry name" value="ABC1_TM_dom"/>
</dbReference>
<dbReference type="InterPro" id="IPR039421">
    <property type="entry name" value="Type_1_exporter"/>
</dbReference>
<protein>
    <submittedName>
        <fullName evidence="14">ATP-binding cassette domain-containing protein</fullName>
    </submittedName>
</protein>
<evidence type="ECO:0000256" key="1">
    <source>
        <dbReference type="ARBA" id="ARBA00004651"/>
    </source>
</evidence>
<reference evidence="14" key="1">
    <citation type="submission" date="2020-10" db="EMBL/GenBank/DDBJ databases">
        <authorList>
            <person name="Gilroy R."/>
        </authorList>
    </citation>
    <scope>NUCLEOTIDE SEQUENCE</scope>
    <source>
        <strain evidence="14">CHK165-10780</strain>
    </source>
</reference>
<keyword evidence="2 10" id="KW-0812">Transmembrane</keyword>
<gene>
    <name evidence="14" type="ORF">IAC85_06645</name>
</gene>
<evidence type="ECO:0000256" key="10">
    <source>
        <dbReference type="SAM" id="Phobius"/>
    </source>
</evidence>
<dbReference type="EMBL" id="DVFU01000129">
    <property type="protein sequence ID" value="HIQ65397.1"/>
    <property type="molecule type" value="Genomic_DNA"/>
</dbReference>
<dbReference type="PROSITE" id="PS00211">
    <property type="entry name" value="ABC_TRANSPORTER_1"/>
    <property type="match status" value="1"/>
</dbReference>
<evidence type="ECO:0000256" key="7">
    <source>
        <dbReference type="ARBA" id="ARBA00022989"/>
    </source>
</evidence>
<dbReference type="InterPro" id="IPR027417">
    <property type="entry name" value="P-loop_NTPase"/>
</dbReference>
<reference evidence="14" key="2">
    <citation type="journal article" date="2021" name="PeerJ">
        <title>Extensive microbial diversity within the chicken gut microbiome revealed by metagenomics and culture.</title>
        <authorList>
            <person name="Gilroy R."/>
            <person name="Ravi A."/>
            <person name="Getino M."/>
            <person name="Pursley I."/>
            <person name="Horton D.L."/>
            <person name="Alikhan N.F."/>
            <person name="Baker D."/>
            <person name="Gharbi K."/>
            <person name="Hall N."/>
            <person name="Watson M."/>
            <person name="Adriaenssens E.M."/>
            <person name="Foster-Nyarko E."/>
            <person name="Jarju S."/>
            <person name="Secka A."/>
            <person name="Antonio M."/>
            <person name="Oren A."/>
            <person name="Chaudhuri R.R."/>
            <person name="La Ragione R."/>
            <person name="Hildebrand F."/>
            <person name="Pallen M.J."/>
        </authorList>
    </citation>
    <scope>NUCLEOTIDE SEQUENCE</scope>
    <source>
        <strain evidence="14">CHK165-10780</strain>
    </source>
</reference>
<dbReference type="InterPro" id="IPR003439">
    <property type="entry name" value="ABC_transporter-like_ATP-bd"/>
</dbReference>
<dbReference type="InterPro" id="IPR017871">
    <property type="entry name" value="ABC_transporter-like_CS"/>
</dbReference>
<dbReference type="Proteomes" id="UP000886725">
    <property type="component" value="Unassembled WGS sequence"/>
</dbReference>
<dbReference type="PROSITE" id="PS50990">
    <property type="entry name" value="PEPTIDASE_C39"/>
    <property type="match status" value="1"/>
</dbReference>
<evidence type="ECO:0000256" key="8">
    <source>
        <dbReference type="ARBA" id="ARBA00023136"/>
    </source>
</evidence>
<evidence type="ECO:0000256" key="2">
    <source>
        <dbReference type="ARBA" id="ARBA00022692"/>
    </source>
</evidence>
<keyword evidence="4" id="KW-0378">Hydrolase</keyword>
<comment type="subcellular location">
    <subcellularLocation>
        <location evidence="1">Cell membrane</location>
        <topology evidence="1">Multi-pass membrane protein</topology>
    </subcellularLocation>
</comment>
<dbReference type="GO" id="GO:0008234">
    <property type="term" value="F:cysteine-type peptidase activity"/>
    <property type="evidence" value="ECO:0007669"/>
    <property type="project" value="UniProtKB-KW"/>
</dbReference>
<keyword evidence="5 14" id="KW-0067">ATP-binding</keyword>
<keyword evidence="7 10" id="KW-1133">Transmembrane helix</keyword>
<feature type="domain" description="Peptidase C39" evidence="13">
    <location>
        <begin position="6"/>
        <end position="131"/>
    </location>
</feature>
<evidence type="ECO:0000259" key="13">
    <source>
        <dbReference type="PROSITE" id="PS50990"/>
    </source>
</evidence>
<evidence type="ECO:0000256" key="4">
    <source>
        <dbReference type="ARBA" id="ARBA00022807"/>
    </source>
</evidence>
<comment type="caution">
    <text evidence="14">The sequence shown here is derived from an EMBL/GenBank/DDBJ whole genome shotgun (WGS) entry which is preliminary data.</text>
</comment>
<name>A0A9D0Z0L3_9FIRM</name>
<dbReference type="Gene3D" id="3.40.50.300">
    <property type="entry name" value="P-loop containing nucleotide triphosphate hydrolases"/>
    <property type="match status" value="1"/>
</dbReference>
<dbReference type="AlphaFoldDB" id="A0A9D0Z0L3"/>
<dbReference type="InterPro" id="IPR003593">
    <property type="entry name" value="AAA+_ATPase"/>
</dbReference>
<evidence type="ECO:0000256" key="6">
    <source>
        <dbReference type="ARBA" id="ARBA00022927"/>
    </source>
</evidence>
<sequence>MTLERQSSASDCGVSCLLMIIRYYGGDISKEFLRVLTQTKKDGCDAYHLLEGARKLGFSCYGVRGDVMSLRSQDFPCIAHVKNSRQADHFVVLTNVEQTSRRVMMLDPDLGKRILSYQEYQAISQNQYLLFQVERDLPHFRKISKMEQLIFRTVIQHWNFFAHLFAFSFLYLIFHTLMMYRFTFLSTFVLESQSFDNLFFFACFLLFIVLCKNLSSFFRDTILIVLKQQLDYPLITSLFGRFLSLPYLYYKDKSTGEILTRVNEMSGLSDFIIRVILASLDVLLIVISLFLLAKFSIGLFMITLLFLVVLTFMTVIFQILSRHDFLSYKEKWSRCNQTISSFLGSLESLSHFHVTSYAKDTLSLSYGEVLDGSHVVMKKDVLFRLVRSLLYELSLAILSLYGAYLVIQGKLSLTDFITFDTIFFYLMAPVQNIVDTILRYPDFVTSKTRMNELWQIEEVSSQSFQKSKVVSLEVRNLSYHYGKRSIFSSVSFFFSPGERVLISGPSGSGKSTFLKVLAGFLDATSGTILLDDKEKREGQILYVSSEEKLFPTSVYQNVVLSYTPSQEEFERVMNLTHADDISLSNGYETVLLEDGFQLSSGERTRLILARSLICPASVYLYDEVFQTLDAYLRQTVLQNLFQYLKHRIVIVVSHQKFNPKLFTKVIHFHADGRLS</sequence>
<feature type="transmembrane region" description="Helical" evidence="10">
    <location>
        <begin position="299"/>
        <end position="320"/>
    </location>
</feature>
<evidence type="ECO:0000256" key="9">
    <source>
        <dbReference type="ARBA" id="ARBA00043264"/>
    </source>
</evidence>
<dbReference type="PANTHER" id="PTHR24221">
    <property type="entry name" value="ATP-BINDING CASSETTE SUB-FAMILY B"/>
    <property type="match status" value="1"/>
</dbReference>
<keyword evidence="4" id="KW-0645">Protease</keyword>
<dbReference type="InterPro" id="IPR005074">
    <property type="entry name" value="Peptidase_C39"/>
</dbReference>
<dbReference type="GO" id="GO:0005886">
    <property type="term" value="C:plasma membrane"/>
    <property type="evidence" value="ECO:0007669"/>
    <property type="project" value="UniProtKB-SubCell"/>
</dbReference>
<keyword evidence="4" id="KW-0788">Thiol protease</keyword>
<dbReference type="GO" id="GO:0043213">
    <property type="term" value="P:bacteriocin transport"/>
    <property type="evidence" value="ECO:0007669"/>
    <property type="project" value="UniProtKB-KW"/>
</dbReference>
<dbReference type="Gene3D" id="1.20.1560.10">
    <property type="entry name" value="ABC transporter type 1, transmembrane domain"/>
    <property type="match status" value="1"/>
</dbReference>
<feature type="transmembrane region" description="Helical" evidence="10">
    <location>
        <begin position="198"/>
        <end position="218"/>
    </location>
</feature>
<feature type="domain" description="ABC transmembrane type-1" evidence="12">
    <location>
        <begin position="164"/>
        <end position="442"/>
    </location>
</feature>
<feature type="transmembrane region" description="Helical" evidence="10">
    <location>
        <begin position="389"/>
        <end position="407"/>
    </location>
</feature>
<feature type="domain" description="ABC transporter" evidence="11">
    <location>
        <begin position="472"/>
        <end position="675"/>
    </location>
</feature>
<evidence type="ECO:0000313" key="15">
    <source>
        <dbReference type="Proteomes" id="UP000886725"/>
    </source>
</evidence>
<dbReference type="Pfam" id="PF00664">
    <property type="entry name" value="ABC_membrane"/>
    <property type="match status" value="1"/>
</dbReference>
<dbReference type="GO" id="GO:0006508">
    <property type="term" value="P:proteolysis"/>
    <property type="evidence" value="ECO:0007669"/>
    <property type="project" value="InterPro"/>
</dbReference>
<evidence type="ECO:0000259" key="11">
    <source>
        <dbReference type="PROSITE" id="PS50893"/>
    </source>
</evidence>
<organism evidence="14 15">
    <name type="scientific">Candidatus Faecenecus gallistercoris</name>
    <dbReference type="NCBI Taxonomy" id="2840793"/>
    <lineage>
        <taxon>Bacteria</taxon>
        <taxon>Bacillati</taxon>
        <taxon>Bacillota</taxon>
        <taxon>Bacillota incertae sedis</taxon>
        <taxon>Candidatus Faecenecus</taxon>
    </lineage>
</organism>
<dbReference type="GO" id="GO:0015031">
    <property type="term" value="P:protein transport"/>
    <property type="evidence" value="ECO:0007669"/>
    <property type="project" value="UniProtKB-KW"/>
</dbReference>
<evidence type="ECO:0000256" key="3">
    <source>
        <dbReference type="ARBA" id="ARBA00022741"/>
    </source>
</evidence>
<evidence type="ECO:0000259" key="12">
    <source>
        <dbReference type="PROSITE" id="PS50929"/>
    </source>
</evidence>
<feature type="transmembrane region" description="Helical" evidence="10">
    <location>
        <begin position="271"/>
        <end position="293"/>
    </location>
</feature>
<dbReference type="SUPFAM" id="SSF90123">
    <property type="entry name" value="ABC transporter transmembrane region"/>
    <property type="match status" value="1"/>
</dbReference>
<dbReference type="GO" id="GO:0140359">
    <property type="term" value="F:ABC-type transporter activity"/>
    <property type="evidence" value="ECO:0007669"/>
    <property type="project" value="InterPro"/>
</dbReference>
<dbReference type="PROSITE" id="PS50893">
    <property type="entry name" value="ABC_TRANSPORTER_2"/>
    <property type="match status" value="1"/>
</dbReference>
<keyword evidence="6" id="KW-0813">Transport</keyword>
<proteinExistence type="predicted"/>
<dbReference type="PANTHER" id="PTHR24221:SF654">
    <property type="entry name" value="ATP-BINDING CASSETTE SUB-FAMILY B MEMBER 6"/>
    <property type="match status" value="1"/>
</dbReference>
<keyword evidence="9" id="KW-0080">Bacteriocin transport</keyword>
<dbReference type="GO" id="GO:0016887">
    <property type="term" value="F:ATP hydrolysis activity"/>
    <property type="evidence" value="ECO:0007669"/>
    <property type="project" value="InterPro"/>
</dbReference>
<evidence type="ECO:0000313" key="14">
    <source>
        <dbReference type="EMBL" id="HIQ65397.1"/>
    </source>
</evidence>
<keyword evidence="8 10" id="KW-0472">Membrane</keyword>
<keyword evidence="6" id="KW-0653">Protein transport</keyword>